<comment type="subcellular location">
    <subcellularLocation>
        <location evidence="6">Cytoplasm</location>
    </subcellularLocation>
</comment>
<comment type="PTM">
    <text evidence="6">Under oxidizing conditions two disulfide bonds are formed involving the reactive cysteines. Under reducing conditions zinc is bound to the reactive cysteines and the protein is inactive.</text>
</comment>
<dbReference type="InterPro" id="IPR016154">
    <property type="entry name" value="Heat_shock_Hsp33_C"/>
</dbReference>
<evidence type="ECO:0000313" key="7">
    <source>
        <dbReference type="EMBL" id="MDQ0274419.1"/>
    </source>
</evidence>
<evidence type="ECO:0000256" key="5">
    <source>
        <dbReference type="ARBA" id="ARBA00023284"/>
    </source>
</evidence>
<name>A0ABU0AT22_9FIRM</name>
<evidence type="ECO:0000256" key="6">
    <source>
        <dbReference type="HAMAP-Rule" id="MF_00117"/>
    </source>
</evidence>
<dbReference type="CDD" id="cd00498">
    <property type="entry name" value="Hsp33"/>
    <property type="match status" value="1"/>
</dbReference>
<dbReference type="InterPro" id="IPR000397">
    <property type="entry name" value="Heat_shock_Hsp33"/>
</dbReference>
<keyword evidence="8" id="KW-1185">Reference proteome</keyword>
<evidence type="ECO:0000256" key="3">
    <source>
        <dbReference type="ARBA" id="ARBA00023157"/>
    </source>
</evidence>
<proteinExistence type="inferred from homology"/>
<keyword evidence="2 6" id="KW-0862">Zinc</keyword>
<accession>A0ABU0AT22</accession>
<organism evidence="7 8">
    <name type="scientific">Peptoniphilus koenoeneniae</name>
    <dbReference type="NCBI Taxonomy" id="507751"/>
    <lineage>
        <taxon>Bacteria</taxon>
        <taxon>Bacillati</taxon>
        <taxon>Bacillota</taxon>
        <taxon>Tissierellia</taxon>
        <taxon>Tissierellales</taxon>
        <taxon>Peptoniphilaceae</taxon>
        <taxon>Peptoniphilus</taxon>
    </lineage>
</organism>
<dbReference type="PANTHER" id="PTHR30111">
    <property type="entry name" value="33 KDA CHAPERONIN"/>
    <property type="match status" value="1"/>
</dbReference>
<gene>
    <name evidence="6" type="primary">hslO</name>
    <name evidence="7" type="ORF">J2S72_000427</name>
</gene>
<dbReference type="RefSeq" id="WP_023055604.1">
    <property type="nucleotide sequence ID" value="NZ_JAUSTN010000002.1"/>
</dbReference>
<keyword evidence="4 6" id="KW-0143">Chaperone</keyword>
<dbReference type="NCBIfam" id="NF001033">
    <property type="entry name" value="PRK00114.1"/>
    <property type="match status" value="1"/>
</dbReference>
<sequence length="292" mass="32133">MGKIISTISKDGLVKAKFADTGDLVEEARKIHNLSKTASAALGRTLTAAAIMVSGLKNKEDSLTVIIAGDGPGGRIVATCQNDGYVKGYVENPDFDLPIRQSDNKIDVAGFVGKGLLKVTMDLGMKEPYVGQVPLVSGEIAEDFANYLLTSQQIPSAVGLGVLVDKDLSVKNAGGFILELMPDCPEEIIEKIESSIISLGNITYLLENFTHKEILDKIYGEIEYSILEEKEVSYRCNCSREKVEDSLESLGEKELREIIEEDGHAHVECYFCNKEYDFTEEELKNILKRITK</sequence>
<evidence type="ECO:0000256" key="2">
    <source>
        <dbReference type="ARBA" id="ARBA00022833"/>
    </source>
</evidence>
<comment type="caution">
    <text evidence="7">The sequence shown here is derived from an EMBL/GenBank/DDBJ whole genome shotgun (WGS) entry which is preliminary data.</text>
</comment>
<feature type="disulfide bond" description="Redox-active" evidence="6">
    <location>
        <begin position="269"/>
        <end position="272"/>
    </location>
</feature>
<evidence type="ECO:0000256" key="1">
    <source>
        <dbReference type="ARBA" id="ARBA00022490"/>
    </source>
</evidence>
<comment type="similarity">
    <text evidence="6">Belongs to the HSP33 family.</text>
</comment>
<dbReference type="InterPro" id="IPR016153">
    <property type="entry name" value="Heat_shock_Hsp33_N"/>
</dbReference>
<dbReference type="SUPFAM" id="SSF64397">
    <property type="entry name" value="Hsp33 domain"/>
    <property type="match status" value="1"/>
</dbReference>
<dbReference type="HAMAP" id="MF_00117">
    <property type="entry name" value="HslO"/>
    <property type="match status" value="1"/>
</dbReference>
<dbReference type="PANTHER" id="PTHR30111:SF1">
    <property type="entry name" value="33 KDA CHAPERONIN"/>
    <property type="match status" value="1"/>
</dbReference>
<dbReference type="EMBL" id="JAUSTN010000002">
    <property type="protein sequence ID" value="MDQ0274419.1"/>
    <property type="molecule type" value="Genomic_DNA"/>
</dbReference>
<dbReference type="PIRSF" id="PIRSF005261">
    <property type="entry name" value="Heat_shock_Hsp33"/>
    <property type="match status" value="1"/>
</dbReference>
<dbReference type="SUPFAM" id="SSF118352">
    <property type="entry name" value="HSP33 redox switch-like"/>
    <property type="match status" value="1"/>
</dbReference>
<keyword evidence="3 6" id="KW-1015">Disulfide bond</keyword>
<keyword evidence="5 6" id="KW-0676">Redox-active center</keyword>
<evidence type="ECO:0000313" key="8">
    <source>
        <dbReference type="Proteomes" id="UP001236559"/>
    </source>
</evidence>
<dbReference type="Pfam" id="PF01430">
    <property type="entry name" value="HSP33"/>
    <property type="match status" value="1"/>
</dbReference>
<reference evidence="7 8" key="1">
    <citation type="submission" date="2023-07" db="EMBL/GenBank/DDBJ databases">
        <title>Genomic Encyclopedia of Type Strains, Phase IV (KMG-IV): sequencing the most valuable type-strain genomes for metagenomic binning, comparative biology and taxonomic classification.</title>
        <authorList>
            <person name="Goeker M."/>
        </authorList>
    </citation>
    <scope>NUCLEOTIDE SEQUENCE [LARGE SCALE GENOMIC DNA]</scope>
    <source>
        <strain evidence="7 8">DSM 22616</strain>
    </source>
</reference>
<evidence type="ECO:0000256" key="4">
    <source>
        <dbReference type="ARBA" id="ARBA00023186"/>
    </source>
</evidence>
<dbReference type="Gene3D" id="3.90.1280.10">
    <property type="entry name" value="HSP33 redox switch-like"/>
    <property type="match status" value="1"/>
</dbReference>
<protein>
    <recommendedName>
        <fullName evidence="6">33 kDa chaperonin</fullName>
    </recommendedName>
    <alternativeName>
        <fullName evidence="6">Heat shock protein 33 homolog</fullName>
        <shortName evidence="6">HSP33</shortName>
    </alternativeName>
</protein>
<keyword evidence="1 6" id="KW-0963">Cytoplasm</keyword>
<comment type="function">
    <text evidence="6">Redox regulated molecular chaperone. Protects both thermally unfolding and oxidatively damaged proteins from irreversible aggregation. Plays an important role in the bacterial defense system toward oxidative stress.</text>
</comment>
<dbReference type="Proteomes" id="UP001236559">
    <property type="component" value="Unassembled WGS sequence"/>
</dbReference>
<dbReference type="Gene3D" id="3.55.30.10">
    <property type="entry name" value="Hsp33 domain"/>
    <property type="match status" value="1"/>
</dbReference>
<feature type="disulfide bond" description="Redox-active" evidence="6">
    <location>
        <begin position="236"/>
        <end position="238"/>
    </location>
</feature>